<evidence type="ECO:0000313" key="5">
    <source>
        <dbReference type="Proteomes" id="UP000323011"/>
    </source>
</evidence>
<dbReference type="InterPro" id="IPR004518">
    <property type="entry name" value="MazG-like_dom"/>
</dbReference>
<gene>
    <name evidence="4" type="ORF">FNF29_07421</name>
</gene>
<reference evidence="4 5" key="1">
    <citation type="submission" date="2019-07" db="EMBL/GenBank/DDBJ databases">
        <title>Genomes of Cafeteria roenbergensis.</title>
        <authorList>
            <person name="Fischer M.G."/>
            <person name="Hackl T."/>
            <person name="Roman M."/>
        </authorList>
    </citation>
    <scope>NUCLEOTIDE SEQUENCE [LARGE SCALE GENOMIC DNA]</scope>
    <source>
        <strain evidence="4 5">BVI</strain>
    </source>
</reference>
<evidence type="ECO:0000256" key="1">
    <source>
        <dbReference type="SAM" id="MobiDB-lite"/>
    </source>
</evidence>
<dbReference type="GO" id="GO:0047840">
    <property type="term" value="F:dCTP diphosphatase activity"/>
    <property type="evidence" value="ECO:0007669"/>
    <property type="project" value="TreeGrafter"/>
</dbReference>
<evidence type="ECO:0000313" key="4">
    <source>
        <dbReference type="EMBL" id="KAA0147353.1"/>
    </source>
</evidence>
<keyword evidence="2" id="KW-0812">Transmembrane</keyword>
<dbReference type="CDD" id="cd11537">
    <property type="entry name" value="NTP-PPase_RS21-C6_like"/>
    <property type="match status" value="1"/>
</dbReference>
<accession>A0A5A8C2Y9</accession>
<dbReference type="InterPro" id="IPR025984">
    <property type="entry name" value="DCTPP"/>
</dbReference>
<proteinExistence type="predicted"/>
<comment type="caution">
    <text evidence="4">The sequence shown here is derived from an EMBL/GenBank/DDBJ whole genome shotgun (WGS) entry which is preliminary data.</text>
</comment>
<feature type="region of interest" description="Disordered" evidence="1">
    <location>
        <begin position="152"/>
        <end position="183"/>
    </location>
</feature>
<dbReference type="PANTHER" id="PTHR46523:SF1">
    <property type="entry name" value="DCTP PYROPHOSPHATASE 1"/>
    <property type="match status" value="1"/>
</dbReference>
<dbReference type="GO" id="GO:0042262">
    <property type="term" value="P:DNA protection"/>
    <property type="evidence" value="ECO:0007669"/>
    <property type="project" value="TreeGrafter"/>
</dbReference>
<dbReference type="Gene3D" id="1.10.287.1080">
    <property type="entry name" value="MazG-like"/>
    <property type="match status" value="1"/>
</dbReference>
<feature type="domain" description="NTP pyrophosphohydrolase MazG-like" evidence="3">
    <location>
        <begin position="15"/>
        <end position="75"/>
    </location>
</feature>
<dbReference type="SUPFAM" id="SSF101386">
    <property type="entry name" value="all-alpha NTP pyrophosphatases"/>
    <property type="match status" value="1"/>
</dbReference>
<protein>
    <recommendedName>
        <fullName evidence="3">NTP pyrophosphohydrolase MazG-like domain-containing protein</fullName>
    </recommendedName>
</protein>
<dbReference type="PANTHER" id="PTHR46523">
    <property type="entry name" value="DCTP PYROPHOSPHATASE 1"/>
    <property type="match status" value="1"/>
</dbReference>
<keyword evidence="2" id="KW-0472">Membrane</keyword>
<feature type="transmembrane region" description="Helical" evidence="2">
    <location>
        <begin position="197"/>
        <end position="222"/>
    </location>
</feature>
<organism evidence="4 5">
    <name type="scientific">Cafeteria roenbergensis</name>
    <name type="common">Marine flagellate</name>
    <dbReference type="NCBI Taxonomy" id="33653"/>
    <lineage>
        <taxon>Eukaryota</taxon>
        <taxon>Sar</taxon>
        <taxon>Stramenopiles</taxon>
        <taxon>Bigyra</taxon>
        <taxon>Opalozoa</taxon>
        <taxon>Bicosoecida</taxon>
        <taxon>Cafeteriaceae</taxon>
        <taxon>Cafeteria</taxon>
    </lineage>
</organism>
<dbReference type="Pfam" id="PF03819">
    <property type="entry name" value="MazG"/>
    <property type="match status" value="1"/>
</dbReference>
<dbReference type="Proteomes" id="UP000323011">
    <property type="component" value="Unassembled WGS sequence"/>
</dbReference>
<evidence type="ECO:0000259" key="3">
    <source>
        <dbReference type="Pfam" id="PF03819"/>
    </source>
</evidence>
<evidence type="ECO:0000256" key="2">
    <source>
        <dbReference type="SAM" id="Phobius"/>
    </source>
</evidence>
<dbReference type="GO" id="GO:0006253">
    <property type="term" value="P:dCTP catabolic process"/>
    <property type="evidence" value="ECO:0007669"/>
    <property type="project" value="TreeGrafter"/>
</dbReference>
<dbReference type="InterPro" id="IPR052555">
    <property type="entry name" value="dCTP_Pyrophosphatase"/>
</dbReference>
<dbReference type="EMBL" id="VLTN01000068">
    <property type="protein sequence ID" value="KAA0147353.1"/>
    <property type="molecule type" value="Genomic_DNA"/>
</dbReference>
<name>A0A5A8C2Y9_CAFRO</name>
<dbReference type="AlphaFoldDB" id="A0A5A8C2Y9"/>
<keyword evidence="5" id="KW-1185">Reference proteome</keyword>
<keyword evidence="2" id="KW-1133">Transmembrane helix</keyword>
<sequence length="226" mass="23839">MEQFVAERDWGRFHTPRNVALALVGEVGEVAELFQWRGEMEPGAPGLSEADRTRLGEELSDVLVYLVRLADLCSVDLGAAAIRKVRINHLKYPADVVRGKAGKYTELAGAELFKRKQPLSIDEIDELEARRGQAGWWTRAVQSAAEEAPAHAADAVSRAASGSASEPSRKATPGPAPADAGAPVAAAEPQGVFQEGVLVGVLLTLLVVYGLGPAISAVSGLLPPSL</sequence>
<dbReference type="GO" id="GO:0005829">
    <property type="term" value="C:cytosol"/>
    <property type="evidence" value="ECO:0007669"/>
    <property type="project" value="TreeGrafter"/>
</dbReference>